<evidence type="ECO:0000256" key="6">
    <source>
        <dbReference type="RuleBase" id="RU363054"/>
    </source>
</evidence>
<feature type="transmembrane region" description="Helical" evidence="5">
    <location>
        <begin position="165"/>
        <end position="182"/>
    </location>
</feature>
<dbReference type="GO" id="GO:0006817">
    <property type="term" value="P:phosphate ion transport"/>
    <property type="evidence" value="ECO:0007669"/>
    <property type="project" value="UniProtKB-KW"/>
</dbReference>
<dbReference type="Proteomes" id="UP000192042">
    <property type="component" value="Chromosome I"/>
</dbReference>
<dbReference type="SUPFAM" id="SSF161098">
    <property type="entry name" value="MetI-like"/>
    <property type="match status" value="1"/>
</dbReference>
<feature type="domain" description="ABC transmembrane type-1" evidence="7">
    <location>
        <begin position="91"/>
        <end position="303"/>
    </location>
</feature>
<evidence type="ECO:0000256" key="4">
    <source>
        <dbReference type="ARBA" id="ARBA00023136"/>
    </source>
</evidence>
<gene>
    <name evidence="8" type="ORF">NSJP_2719</name>
</gene>
<accession>A0A1W1I7A0</accession>
<dbReference type="RefSeq" id="WP_080887207.1">
    <property type="nucleotide sequence ID" value="NZ_LT828648.1"/>
</dbReference>
<dbReference type="InterPro" id="IPR000515">
    <property type="entry name" value="MetI-like"/>
</dbReference>
<feature type="transmembrane region" description="Helical" evidence="5">
    <location>
        <begin position="87"/>
        <end position="116"/>
    </location>
</feature>
<evidence type="ECO:0000256" key="3">
    <source>
        <dbReference type="ARBA" id="ARBA00022989"/>
    </source>
</evidence>
<dbReference type="OrthoDB" id="9785113at2"/>
<evidence type="ECO:0000256" key="2">
    <source>
        <dbReference type="ARBA" id="ARBA00022692"/>
    </source>
</evidence>
<evidence type="ECO:0000313" key="9">
    <source>
        <dbReference type="Proteomes" id="UP000192042"/>
    </source>
</evidence>
<keyword evidence="6" id="KW-1003">Cell membrane</keyword>
<comment type="similarity">
    <text evidence="6">Belongs to the binding-protein-dependent transport system permease family. CysTW subfamily.</text>
</comment>
<dbReference type="CDD" id="cd06261">
    <property type="entry name" value="TM_PBP2"/>
    <property type="match status" value="1"/>
</dbReference>
<dbReference type="GO" id="GO:0005315">
    <property type="term" value="F:phosphate transmembrane transporter activity"/>
    <property type="evidence" value="ECO:0007669"/>
    <property type="project" value="InterPro"/>
</dbReference>
<protein>
    <recommendedName>
        <fullName evidence="6">Phosphate transport system permease protein</fullName>
    </recommendedName>
</protein>
<comment type="function">
    <text evidence="6">Part of the binding-protein-dependent transport system for phosphate; probably responsible for the translocation of the substrate across the membrane.</text>
</comment>
<dbReference type="Gene3D" id="1.10.3720.10">
    <property type="entry name" value="MetI-like"/>
    <property type="match status" value="1"/>
</dbReference>
<keyword evidence="3 5" id="KW-1133">Transmembrane helix</keyword>
<evidence type="ECO:0000256" key="1">
    <source>
        <dbReference type="ARBA" id="ARBA00004651"/>
    </source>
</evidence>
<name>A0A1W1I7A0_9BACT</name>
<proteinExistence type="inferred from homology"/>
<keyword evidence="5" id="KW-0813">Transport</keyword>
<dbReference type="Pfam" id="PF00528">
    <property type="entry name" value="BPD_transp_1"/>
    <property type="match status" value="1"/>
</dbReference>
<dbReference type="PANTHER" id="PTHR42727">
    <property type="entry name" value="PHOSPHATE TRANSPORT SYSTEM PERMEASE PROTEIN"/>
    <property type="match status" value="1"/>
</dbReference>
<dbReference type="EMBL" id="LT828648">
    <property type="protein sequence ID" value="SLM48886.1"/>
    <property type="molecule type" value="Genomic_DNA"/>
</dbReference>
<evidence type="ECO:0000313" key="8">
    <source>
        <dbReference type="EMBL" id="SLM48886.1"/>
    </source>
</evidence>
<feature type="transmembrane region" description="Helical" evidence="5">
    <location>
        <begin position="137"/>
        <end position="159"/>
    </location>
</feature>
<dbReference type="InterPro" id="IPR011864">
    <property type="entry name" value="Phosphate_PstC"/>
</dbReference>
<dbReference type="PANTHER" id="PTHR42727:SF1">
    <property type="entry name" value="PHOSPHATE TRANSPORT SYSTEM PERMEASE"/>
    <property type="match status" value="1"/>
</dbReference>
<feature type="transmembrane region" description="Helical" evidence="5">
    <location>
        <begin position="34"/>
        <end position="56"/>
    </location>
</feature>
<feature type="transmembrane region" description="Helical" evidence="5">
    <location>
        <begin position="280"/>
        <end position="302"/>
    </location>
</feature>
<dbReference type="KEGG" id="nja:NSJP_2719"/>
<keyword evidence="9" id="KW-1185">Reference proteome</keyword>
<evidence type="ECO:0000256" key="5">
    <source>
        <dbReference type="RuleBase" id="RU363032"/>
    </source>
</evidence>
<dbReference type="STRING" id="1325564.NSJP_2719"/>
<evidence type="ECO:0000259" key="7">
    <source>
        <dbReference type="PROSITE" id="PS50928"/>
    </source>
</evidence>
<sequence>MDADTAKPGLLKQAREFQVPPVLVPRFKEKAIELVLMLTALASVAITIGIVGVLSYESFLFFRQVSLLEFLTDSQWTPLFSEPHYGILPLVSGTVVTTTVALVVAIPAGSIVAVYLSEYASRALREAVKPALELLSAVPTVVYGYFALLFVTPALQRIWPDLPGFNMLSAGFVIGIMIVPYVSSVSEDAMRAVPLALREGAYALGATRMQTAWRVVFPSALSGIAAAYVLGVSRAIGETMVVAIAAGMQPTLTWNPLEPAATMTAYIVQVSLGDLPHGSIGYRTIFATGLTLLLMTFVFNLAGHVLRKRYRQAY</sequence>
<feature type="transmembrane region" description="Helical" evidence="5">
    <location>
        <begin position="212"/>
        <end position="231"/>
    </location>
</feature>
<keyword evidence="4 5" id="KW-0472">Membrane</keyword>
<keyword evidence="6" id="KW-0592">Phosphate transport</keyword>
<dbReference type="AlphaFoldDB" id="A0A1W1I7A0"/>
<reference evidence="8 9" key="1">
    <citation type="submission" date="2017-03" db="EMBL/GenBank/DDBJ databases">
        <authorList>
            <person name="Afonso C.L."/>
            <person name="Miller P.J."/>
            <person name="Scott M.A."/>
            <person name="Spackman E."/>
            <person name="Goraichik I."/>
            <person name="Dimitrov K.M."/>
            <person name="Suarez D.L."/>
            <person name="Swayne D.E."/>
        </authorList>
    </citation>
    <scope>NUCLEOTIDE SEQUENCE [LARGE SCALE GENOMIC DNA]</scope>
    <source>
        <strain evidence="8">Genome sequencing of Nitrospira japonica strain NJ11</strain>
    </source>
</reference>
<organism evidence="8 9">
    <name type="scientific">Nitrospira japonica</name>
    <dbReference type="NCBI Taxonomy" id="1325564"/>
    <lineage>
        <taxon>Bacteria</taxon>
        <taxon>Pseudomonadati</taxon>
        <taxon>Nitrospirota</taxon>
        <taxon>Nitrospiria</taxon>
        <taxon>Nitrospirales</taxon>
        <taxon>Nitrospiraceae</taxon>
        <taxon>Nitrospira</taxon>
    </lineage>
</organism>
<dbReference type="PROSITE" id="PS50928">
    <property type="entry name" value="ABC_TM1"/>
    <property type="match status" value="1"/>
</dbReference>
<keyword evidence="2 5" id="KW-0812">Transmembrane</keyword>
<dbReference type="GO" id="GO:0005886">
    <property type="term" value="C:plasma membrane"/>
    <property type="evidence" value="ECO:0007669"/>
    <property type="project" value="UniProtKB-SubCell"/>
</dbReference>
<comment type="subcellular location">
    <subcellularLocation>
        <location evidence="1 5">Cell membrane</location>
        <topology evidence="1 5">Multi-pass membrane protein</topology>
    </subcellularLocation>
</comment>
<dbReference type="InterPro" id="IPR035906">
    <property type="entry name" value="MetI-like_sf"/>
</dbReference>
<dbReference type="NCBIfam" id="TIGR02138">
    <property type="entry name" value="phosphate_pstC"/>
    <property type="match status" value="1"/>
</dbReference>